<dbReference type="AlphaFoldDB" id="G0MMW4"/>
<reference evidence="2" key="1">
    <citation type="submission" date="2011-07" db="EMBL/GenBank/DDBJ databases">
        <authorList>
            <consortium name="Caenorhabditis brenneri Sequencing and Analysis Consortium"/>
            <person name="Wilson R.K."/>
        </authorList>
    </citation>
    <scope>NUCLEOTIDE SEQUENCE [LARGE SCALE GENOMIC DNA]</scope>
    <source>
        <strain evidence="2">PB2801</strain>
    </source>
</reference>
<dbReference type="HOGENOM" id="CLU_3392678_0_0_1"/>
<evidence type="ECO:0000313" key="1">
    <source>
        <dbReference type="EMBL" id="EGT37372.1"/>
    </source>
</evidence>
<dbReference type="InParanoid" id="G0MMW4"/>
<name>G0MMW4_CAEBE</name>
<dbReference type="Proteomes" id="UP000008068">
    <property type="component" value="Unassembled WGS sequence"/>
</dbReference>
<proteinExistence type="predicted"/>
<gene>
    <name evidence="1" type="ORF">CAEBREN_18698</name>
</gene>
<evidence type="ECO:0000313" key="2">
    <source>
        <dbReference type="Proteomes" id="UP000008068"/>
    </source>
</evidence>
<dbReference type="EMBL" id="GL379802">
    <property type="protein sequence ID" value="EGT37372.1"/>
    <property type="molecule type" value="Genomic_DNA"/>
</dbReference>
<sequence>MSCQAVRDQGAKAIRGMAGEGFTDQWMTTISS</sequence>
<accession>G0MMW4</accession>
<keyword evidence="2" id="KW-1185">Reference proteome</keyword>
<organism evidence="2">
    <name type="scientific">Caenorhabditis brenneri</name>
    <name type="common">Nematode worm</name>
    <dbReference type="NCBI Taxonomy" id="135651"/>
    <lineage>
        <taxon>Eukaryota</taxon>
        <taxon>Metazoa</taxon>
        <taxon>Ecdysozoa</taxon>
        <taxon>Nematoda</taxon>
        <taxon>Chromadorea</taxon>
        <taxon>Rhabditida</taxon>
        <taxon>Rhabditina</taxon>
        <taxon>Rhabditomorpha</taxon>
        <taxon>Rhabditoidea</taxon>
        <taxon>Rhabditidae</taxon>
        <taxon>Peloderinae</taxon>
        <taxon>Caenorhabditis</taxon>
    </lineage>
</organism>
<protein>
    <submittedName>
        <fullName evidence="1">Uncharacterized protein</fullName>
    </submittedName>
</protein>